<dbReference type="Proteomes" id="UP001371456">
    <property type="component" value="Unassembled WGS sequence"/>
</dbReference>
<dbReference type="EMBL" id="JBANQN010000009">
    <property type="protein sequence ID" value="KAK6780081.1"/>
    <property type="molecule type" value="Genomic_DNA"/>
</dbReference>
<sequence>MWRYHRMTHI</sequence>
<proteinExistence type="predicted"/>
<accession>A0AAN8TA87</accession>
<comment type="caution">
    <text evidence="1">The sequence shown here is derived from an EMBL/GenBank/DDBJ whole genome shotgun (WGS) entry which is preliminary data.</text>
</comment>
<keyword evidence="2" id="KW-1185">Reference proteome</keyword>
<protein>
    <submittedName>
        <fullName evidence="1">Uncharacterized protein</fullName>
    </submittedName>
</protein>
<name>A0AAN8TA87_SOLBU</name>
<evidence type="ECO:0000313" key="2">
    <source>
        <dbReference type="Proteomes" id="UP001371456"/>
    </source>
</evidence>
<organism evidence="1 2">
    <name type="scientific">Solanum bulbocastanum</name>
    <name type="common">Wild potato</name>
    <dbReference type="NCBI Taxonomy" id="147425"/>
    <lineage>
        <taxon>Eukaryota</taxon>
        <taxon>Viridiplantae</taxon>
        <taxon>Streptophyta</taxon>
        <taxon>Embryophyta</taxon>
        <taxon>Tracheophyta</taxon>
        <taxon>Spermatophyta</taxon>
        <taxon>Magnoliopsida</taxon>
        <taxon>eudicotyledons</taxon>
        <taxon>Gunneridae</taxon>
        <taxon>Pentapetalae</taxon>
        <taxon>asterids</taxon>
        <taxon>lamiids</taxon>
        <taxon>Solanales</taxon>
        <taxon>Solanaceae</taxon>
        <taxon>Solanoideae</taxon>
        <taxon>Solaneae</taxon>
        <taxon>Solanum</taxon>
    </lineage>
</organism>
<gene>
    <name evidence="1" type="ORF">RDI58_022265</name>
</gene>
<evidence type="ECO:0000313" key="1">
    <source>
        <dbReference type="EMBL" id="KAK6780081.1"/>
    </source>
</evidence>
<reference evidence="1 2" key="1">
    <citation type="submission" date="2024-02" db="EMBL/GenBank/DDBJ databases">
        <title>de novo genome assembly of Solanum bulbocastanum strain 11H21.</title>
        <authorList>
            <person name="Hosaka A.J."/>
        </authorList>
    </citation>
    <scope>NUCLEOTIDE SEQUENCE [LARGE SCALE GENOMIC DNA]</scope>
    <source>
        <tissue evidence="1">Young leaves</tissue>
    </source>
</reference>